<reference evidence="2" key="1">
    <citation type="submission" date="2017-03" db="EMBL/GenBank/DDBJ databases">
        <title>The mitochondrial genome of the carnivorous plant Utricularia reniformis (Lentibulariaceae): structure, comparative analysis and evolutionary landmarks.</title>
        <authorList>
            <person name="Silva S.R."/>
            <person name="Alvarenga D.O."/>
            <person name="Michael T.P."/>
            <person name="Miranda V.F.O."/>
            <person name="Varani A.M."/>
        </authorList>
    </citation>
    <scope>NUCLEOTIDE SEQUENCE</scope>
</reference>
<evidence type="ECO:0000313" key="2">
    <source>
        <dbReference type="EMBL" id="ART31228.1"/>
    </source>
</evidence>
<geneLocation type="mitochondrion" evidence="2"/>
<protein>
    <submittedName>
        <fullName evidence="2">Uncharacterized protein</fullName>
    </submittedName>
</protein>
<organism evidence="2">
    <name type="scientific">Utricularia reniformis</name>
    <dbReference type="NCBI Taxonomy" id="192314"/>
    <lineage>
        <taxon>Eukaryota</taxon>
        <taxon>Viridiplantae</taxon>
        <taxon>Streptophyta</taxon>
        <taxon>Embryophyta</taxon>
        <taxon>Tracheophyta</taxon>
        <taxon>Spermatophyta</taxon>
        <taxon>Magnoliopsida</taxon>
        <taxon>eudicotyledons</taxon>
        <taxon>Gunneridae</taxon>
        <taxon>Pentapetalae</taxon>
        <taxon>asterids</taxon>
        <taxon>lamiids</taxon>
        <taxon>Lamiales</taxon>
        <taxon>Lentibulariaceae</taxon>
        <taxon>Utricularia</taxon>
    </lineage>
</organism>
<proteinExistence type="predicted"/>
<gene>
    <name evidence="2" type="ORF">AEK19_MT1004</name>
</gene>
<evidence type="ECO:0000256" key="1">
    <source>
        <dbReference type="SAM" id="SignalP"/>
    </source>
</evidence>
<keyword evidence="2" id="KW-0496">Mitochondrion</keyword>
<feature type="chain" id="PRO_5012304759" evidence="1">
    <location>
        <begin position="20"/>
        <end position="59"/>
    </location>
</feature>
<dbReference type="AlphaFoldDB" id="A0A1Y0B1H3"/>
<keyword evidence="1" id="KW-0732">Signal</keyword>
<name>A0A1Y0B1H3_9LAMI</name>
<accession>A0A1Y0B1H3</accession>
<dbReference type="EMBL" id="KY774314">
    <property type="protein sequence ID" value="ART31228.1"/>
    <property type="molecule type" value="Genomic_DNA"/>
</dbReference>
<sequence length="59" mass="7101">MANKPSLLYLLSFFQRLLLLPCRHDQIDTNIQERPRLKRFLDMPLLFHYNTITLKTLLS</sequence>
<feature type="signal peptide" evidence="1">
    <location>
        <begin position="1"/>
        <end position="19"/>
    </location>
</feature>